<dbReference type="AlphaFoldDB" id="A0A135SM97"/>
<evidence type="ECO:0000256" key="1">
    <source>
        <dbReference type="SAM" id="Coils"/>
    </source>
</evidence>
<organism evidence="2 3">
    <name type="scientific">Colletotrichum simmondsii</name>
    <dbReference type="NCBI Taxonomy" id="703756"/>
    <lineage>
        <taxon>Eukaryota</taxon>
        <taxon>Fungi</taxon>
        <taxon>Dikarya</taxon>
        <taxon>Ascomycota</taxon>
        <taxon>Pezizomycotina</taxon>
        <taxon>Sordariomycetes</taxon>
        <taxon>Hypocreomycetidae</taxon>
        <taxon>Glomerellales</taxon>
        <taxon>Glomerellaceae</taxon>
        <taxon>Colletotrichum</taxon>
        <taxon>Colletotrichum acutatum species complex</taxon>
    </lineage>
</organism>
<dbReference type="Proteomes" id="UP000070328">
    <property type="component" value="Unassembled WGS sequence"/>
</dbReference>
<dbReference type="EMBL" id="JFBX01000510">
    <property type="protein sequence ID" value="KXH37044.1"/>
    <property type="molecule type" value="Genomic_DNA"/>
</dbReference>
<reference evidence="2 3" key="1">
    <citation type="submission" date="2014-02" db="EMBL/GenBank/DDBJ databases">
        <title>The genome sequence of Colletotrichum simmondsii CBS122122.</title>
        <authorList>
            <person name="Baroncelli R."/>
            <person name="Thon M.R."/>
        </authorList>
    </citation>
    <scope>NUCLEOTIDE SEQUENCE [LARGE SCALE GENOMIC DNA]</scope>
    <source>
        <strain evidence="2 3">CBS122122</strain>
    </source>
</reference>
<keyword evidence="3" id="KW-1185">Reference proteome</keyword>
<proteinExistence type="predicted"/>
<accession>A0A135SM97</accession>
<feature type="coiled-coil region" evidence="1">
    <location>
        <begin position="76"/>
        <end position="103"/>
    </location>
</feature>
<name>A0A135SM97_9PEZI</name>
<gene>
    <name evidence="2" type="ORF">CSIM01_00106</name>
</gene>
<evidence type="ECO:0000313" key="2">
    <source>
        <dbReference type="EMBL" id="KXH37044.1"/>
    </source>
</evidence>
<evidence type="ECO:0000313" key="3">
    <source>
        <dbReference type="Proteomes" id="UP000070328"/>
    </source>
</evidence>
<comment type="caution">
    <text evidence="2">The sequence shown here is derived from an EMBL/GenBank/DDBJ whole genome shotgun (WGS) entry which is preliminary data.</text>
</comment>
<keyword evidence="1" id="KW-0175">Coiled coil</keyword>
<dbReference type="OrthoDB" id="3200163at2759"/>
<protein>
    <recommendedName>
        <fullName evidence="4">Fungal N-terminal domain-containing protein</fullName>
    </recommendedName>
</protein>
<evidence type="ECO:0008006" key="4">
    <source>
        <dbReference type="Google" id="ProtNLM"/>
    </source>
</evidence>
<sequence>MAEALGLAASVIAVVDAAAKVGSATFKLMKLWNEVKEVPTMLLQKAERIEDVENFLLVAEDHIHNTPRSQAFWNANHRLQQHIEKVRRALDEVQDMVDDLQAKLTARKDGFRIKLLSTKVVFRKEELKALDRKLDAAIGLFSIAHMQWFLTSLNLENRYERATASDTSTVEKKTKEVLASTMPALFYISTPASILPTFRFGFGDNDNFQFSIQAPSWLTGSVYSVIAQKSYQGWQLNLRTYEVVHHFDYELYDRIEDDDPSGTLRVLSENSMTPFVKDRRGKSLLHVRMFTLAMTKRFDNFLDDYFEDLERVSVLLDFGISLSFLQLLLRRNLTKTSFPLLERLSHLRLAAACCGWEAREIYVILPEARCLDAHTSLLAYSRSITESALFHSFAIGMAVNFSRKSLHPDLNQWAESRRLWNKLLCDSIRLDRPSLHHIDRIDRWLGHVHFGSPLCAVINSIIDADFSTVCTAEQVCTSLVASLSEWVAILSSSDVGLLDYGRQERYMYEQGLTTVPQRWAPWSYNTAGTTRFSLIGVTYGSCSNHWRLWWTYEYEDYAGEFWDMVRDEASKVPGAWVDDSWDSYEYDQEELDRFEAWEMEQPSPLIWSEYRRVRPPV</sequence>